<dbReference type="EMBL" id="CACVAQ010000366">
    <property type="protein sequence ID" value="CAA6825623.1"/>
    <property type="molecule type" value="Genomic_DNA"/>
</dbReference>
<name>A0A6S6UA34_9BACT</name>
<accession>A0A6S6UA34</accession>
<dbReference type="AlphaFoldDB" id="A0A6S6UA34"/>
<reference evidence="1" key="1">
    <citation type="submission" date="2020-01" db="EMBL/GenBank/DDBJ databases">
        <authorList>
            <person name="Meier V. D."/>
            <person name="Meier V D."/>
        </authorList>
    </citation>
    <scope>NUCLEOTIDE SEQUENCE</scope>
    <source>
        <strain evidence="1">HLG_WM_MAG_10</strain>
    </source>
</reference>
<protein>
    <submittedName>
        <fullName evidence="1">Uncharacterized protein</fullName>
    </submittedName>
</protein>
<proteinExistence type="predicted"/>
<organism evidence="1">
    <name type="scientific">uncultured Aureispira sp</name>
    <dbReference type="NCBI Taxonomy" id="1331704"/>
    <lineage>
        <taxon>Bacteria</taxon>
        <taxon>Pseudomonadati</taxon>
        <taxon>Bacteroidota</taxon>
        <taxon>Saprospiria</taxon>
        <taxon>Saprospirales</taxon>
        <taxon>Saprospiraceae</taxon>
        <taxon>Aureispira</taxon>
        <taxon>environmental samples</taxon>
    </lineage>
</organism>
<evidence type="ECO:0000313" key="1">
    <source>
        <dbReference type="EMBL" id="CAA6825623.1"/>
    </source>
</evidence>
<gene>
    <name evidence="1" type="ORF">HELGO_WM20361</name>
</gene>
<sequence length="138" mass="16011">MKKEDLPQDKSDLIDFTREVYYVKNTKGAYEQALSTGWDVKSDALNGAWEEVDRRMALAIKSFKAGEASPILYYMEKNVMDIPTLAGYAGQWSFCVKRHLKLKSFKRLNDKKLNKYAKAFRITIEELKNFDGNENKEL</sequence>